<evidence type="ECO:0000313" key="9">
    <source>
        <dbReference type="Proteomes" id="UP000238338"/>
    </source>
</evidence>
<dbReference type="EMBL" id="PVEP01000009">
    <property type="protein sequence ID" value="PQV55370.1"/>
    <property type="molecule type" value="Genomic_DNA"/>
</dbReference>
<name>A0A2S8S3I5_9RHOB</name>
<feature type="transmembrane region" description="Helical" evidence="7">
    <location>
        <begin position="230"/>
        <end position="251"/>
    </location>
</feature>
<evidence type="ECO:0000256" key="1">
    <source>
        <dbReference type="ARBA" id="ARBA00004141"/>
    </source>
</evidence>
<evidence type="ECO:0000256" key="4">
    <source>
        <dbReference type="ARBA" id="ARBA00022989"/>
    </source>
</evidence>
<feature type="region of interest" description="Disordered" evidence="6">
    <location>
        <begin position="299"/>
        <end position="319"/>
    </location>
</feature>
<protein>
    <submittedName>
        <fullName evidence="8">Type IV secretion system protein VirB6</fullName>
    </submittedName>
</protein>
<keyword evidence="9" id="KW-1185">Reference proteome</keyword>
<sequence length="339" mass="34498">MAIIADILTQVDAAATAVGATAFYAVAAEIVPVFRVGSVLVVALVGINLMAQAVPMTLRNGLGLMVRIAVASAFLSSWTNFNSVYVVLTNAPSEIGAVVMNAFGDGSGDLYEGLDALYLQALDVGQAISQNGSYITGALAGLLMFLVAALMATVSIIVISAAKIMIGVLVIFAPVAIACTLFKVTAPLFDRWVNLALGFALYPMLTSGMAAFTIYIAEDLTPASLASVETIGDVLSFVVVMMLGTGLMAMVPTIAQSLASTATGLGSVAASTFRTADSVKGYGRTGIASGIGAGRGAAGLDAGGRRPSDARLNGNTAGQIGRSAVQTAMRLASRTPDRS</sequence>
<dbReference type="AlphaFoldDB" id="A0A2S8S3I5"/>
<dbReference type="RefSeq" id="WP_105515911.1">
    <property type="nucleotide sequence ID" value="NZ_PVEP01000009.1"/>
</dbReference>
<keyword evidence="3 7" id="KW-0812">Transmembrane</keyword>
<dbReference type="Proteomes" id="UP000238338">
    <property type="component" value="Unassembled WGS sequence"/>
</dbReference>
<comment type="subcellular location">
    <subcellularLocation>
        <location evidence="1">Membrane</location>
        <topology evidence="1">Multi-pass membrane protein</topology>
    </subcellularLocation>
</comment>
<comment type="caution">
    <text evidence="8">The sequence shown here is derived from an EMBL/GenBank/DDBJ whole genome shotgun (WGS) entry which is preliminary data.</text>
</comment>
<dbReference type="GO" id="GO:0016020">
    <property type="term" value="C:membrane"/>
    <property type="evidence" value="ECO:0007669"/>
    <property type="project" value="UniProtKB-SubCell"/>
</dbReference>
<feature type="transmembrane region" description="Helical" evidence="7">
    <location>
        <begin position="62"/>
        <end position="81"/>
    </location>
</feature>
<evidence type="ECO:0000256" key="2">
    <source>
        <dbReference type="ARBA" id="ARBA00007802"/>
    </source>
</evidence>
<dbReference type="OrthoDB" id="8101026at2"/>
<accession>A0A2S8S3I5</accession>
<evidence type="ECO:0000256" key="5">
    <source>
        <dbReference type="ARBA" id="ARBA00023136"/>
    </source>
</evidence>
<evidence type="ECO:0000313" key="8">
    <source>
        <dbReference type="EMBL" id="PQV55370.1"/>
    </source>
</evidence>
<feature type="transmembrane region" description="Helical" evidence="7">
    <location>
        <begin position="134"/>
        <end position="159"/>
    </location>
</feature>
<keyword evidence="4 7" id="KW-1133">Transmembrane helix</keyword>
<feature type="transmembrane region" description="Helical" evidence="7">
    <location>
        <begin position="33"/>
        <end position="50"/>
    </location>
</feature>
<dbReference type="GO" id="GO:0030255">
    <property type="term" value="P:protein secretion by the type IV secretion system"/>
    <property type="evidence" value="ECO:0007669"/>
    <property type="project" value="InterPro"/>
</dbReference>
<evidence type="ECO:0000256" key="6">
    <source>
        <dbReference type="SAM" id="MobiDB-lite"/>
    </source>
</evidence>
<dbReference type="InterPro" id="IPR007688">
    <property type="entry name" value="Conjugal_tfr_TrbL/VirB6"/>
</dbReference>
<keyword evidence="5 7" id="KW-0472">Membrane</keyword>
<comment type="similarity">
    <text evidence="2">Belongs to the TrbL/VirB6 family.</text>
</comment>
<feature type="transmembrane region" description="Helical" evidence="7">
    <location>
        <begin position="166"/>
        <end position="189"/>
    </location>
</feature>
<gene>
    <name evidence="8" type="ORF">LX70_03331</name>
</gene>
<evidence type="ECO:0000256" key="7">
    <source>
        <dbReference type="SAM" id="Phobius"/>
    </source>
</evidence>
<evidence type="ECO:0000256" key="3">
    <source>
        <dbReference type="ARBA" id="ARBA00022692"/>
    </source>
</evidence>
<organism evidence="8 9">
    <name type="scientific">Albidovulum denitrificans</name>
    <dbReference type="NCBI Taxonomy" id="404881"/>
    <lineage>
        <taxon>Bacteria</taxon>
        <taxon>Pseudomonadati</taxon>
        <taxon>Pseudomonadota</taxon>
        <taxon>Alphaproteobacteria</taxon>
        <taxon>Rhodobacterales</taxon>
        <taxon>Paracoccaceae</taxon>
        <taxon>Albidovulum</taxon>
    </lineage>
</organism>
<feature type="transmembrane region" description="Helical" evidence="7">
    <location>
        <begin position="195"/>
        <end position="218"/>
    </location>
</feature>
<dbReference type="Pfam" id="PF04610">
    <property type="entry name" value="TrbL"/>
    <property type="match status" value="1"/>
</dbReference>
<reference evidence="8 9" key="1">
    <citation type="submission" date="2018-02" db="EMBL/GenBank/DDBJ databases">
        <title>Genomic Encyclopedia of Archaeal and Bacterial Type Strains, Phase II (KMG-II): from individual species to whole genera.</title>
        <authorList>
            <person name="Goeker M."/>
        </authorList>
    </citation>
    <scope>NUCLEOTIDE SEQUENCE [LARGE SCALE GENOMIC DNA]</scope>
    <source>
        <strain evidence="8 9">DSM 18921</strain>
    </source>
</reference>
<proteinExistence type="inferred from homology"/>